<dbReference type="AlphaFoldDB" id="A0A6V8NQ02"/>
<name>A0A6V8NQ02_9ACTN</name>
<comment type="caution">
    <text evidence="1">The sequence shown here is derived from an EMBL/GenBank/DDBJ whole genome shotgun (WGS) entry which is preliminary data.</text>
</comment>
<evidence type="ECO:0000313" key="1">
    <source>
        <dbReference type="EMBL" id="GFP22469.1"/>
    </source>
</evidence>
<accession>A0A6V8NQ02</accession>
<gene>
    <name evidence="1" type="ORF">HKBW3S06_01697</name>
</gene>
<dbReference type="Proteomes" id="UP000580051">
    <property type="component" value="Unassembled WGS sequence"/>
</dbReference>
<protein>
    <submittedName>
        <fullName evidence="1">Uncharacterized protein</fullName>
    </submittedName>
</protein>
<dbReference type="EMBL" id="BLRV01000446">
    <property type="protein sequence ID" value="GFP22469.1"/>
    <property type="molecule type" value="Genomic_DNA"/>
</dbReference>
<organism evidence="1 2">
    <name type="scientific">Candidatus Hakubella thermalkaliphila</name>
    <dbReference type="NCBI Taxonomy" id="2754717"/>
    <lineage>
        <taxon>Bacteria</taxon>
        <taxon>Bacillati</taxon>
        <taxon>Actinomycetota</taxon>
        <taxon>Actinomycetota incertae sedis</taxon>
        <taxon>Candidatus Hakubellales</taxon>
        <taxon>Candidatus Hakubellaceae</taxon>
        <taxon>Candidatus Hakubella</taxon>
    </lineage>
</organism>
<proteinExistence type="predicted"/>
<reference evidence="1 2" key="1">
    <citation type="journal article" date="2020" name="Front. Microbiol.">
        <title>Single-cell genomics of novel Actinobacteria with the Wood-Ljungdahl pathway discovered in a serpentinizing system.</title>
        <authorList>
            <person name="Merino N."/>
            <person name="Kawai M."/>
            <person name="Boyd E.S."/>
            <person name="Colman D.R."/>
            <person name="McGlynn S.E."/>
            <person name="Nealson K.H."/>
            <person name="Kurokawa K."/>
            <person name="Hongoh Y."/>
        </authorList>
    </citation>
    <scope>NUCLEOTIDE SEQUENCE [LARGE SCALE GENOMIC DNA]</scope>
    <source>
        <strain evidence="1 2">S06</strain>
    </source>
</reference>
<sequence length="151" mass="16549">SKDLDAFLFFIGDERDRTGGPFSSPSFDPLICSSLIGIGEVGRGKRELVAQTESGQITPLAAELKVDGRKHVPIAELGDNRTFQGGYPSLPSVFVIELSGPDGRKNIQSHPAAGKENRAYYCRTQLPQCRIYLPLESRAGFWRPVRVELSG</sequence>
<feature type="non-terminal residue" evidence="1">
    <location>
        <position position="1"/>
    </location>
</feature>
<evidence type="ECO:0000313" key="2">
    <source>
        <dbReference type="Proteomes" id="UP000580051"/>
    </source>
</evidence>